<dbReference type="EMBL" id="JAHLQK010000004">
    <property type="protein sequence ID" value="MBU5677137.1"/>
    <property type="molecule type" value="Genomic_DNA"/>
</dbReference>
<accession>A0ABS6G3R8</accession>
<dbReference type="Proteomes" id="UP000779508">
    <property type="component" value="Unassembled WGS sequence"/>
</dbReference>
<dbReference type="InterPro" id="IPR007329">
    <property type="entry name" value="FMN-bd"/>
</dbReference>
<feature type="signal peptide" evidence="2">
    <location>
        <begin position="1"/>
        <end position="19"/>
    </location>
</feature>
<proteinExistence type="predicted"/>
<gene>
    <name evidence="4" type="ORF">KQI88_12015</name>
</gene>
<keyword evidence="2" id="KW-0732">Signal</keyword>
<dbReference type="PROSITE" id="PS51257">
    <property type="entry name" value="PROKAR_LIPOPROTEIN"/>
    <property type="match status" value="1"/>
</dbReference>
<dbReference type="Pfam" id="PF04205">
    <property type="entry name" value="FMN_bind"/>
    <property type="match status" value="1"/>
</dbReference>
<evidence type="ECO:0000256" key="1">
    <source>
        <dbReference type="SAM" id="MobiDB-lite"/>
    </source>
</evidence>
<dbReference type="SMART" id="SM00900">
    <property type="entry name" value="FMN_bind"/>
    <property type="match status" value="1"/>
</dbReference>
<evidence type="ECO:0000313" key="4">
    <source>
        <dbReference type="EMBL" id="MBU5677137.1"/>
    </source>
</evidence>
<evidence type="ECO:0000256" key="2">
    <source>
        <dbReference type="SAM" id="SignalP"/>
    </source>
</evidence>
<feature type="chain" id="PRO_5045364467" evidence="2">
    <location>
        <begin position="20"/>
        <end position="120"/>
    </location>
</feature>
<keyword evidence="5" id="KW-1185">Reference proteome</keyword>
<evidence type="ECO:0000259" key="3">
    <source>
        <dbReference type="SMART" id="SM00900"/>
    </source>
</evidence>
<reference evidence="4 5" key="1">
    <citation type="submission" date="2021-06" db="EMBL/GenBank/DDBJ databases">
        <authorList>
            <person name="Sun Q."/>
            <person name="Li D."/>
        </authorList>
    </citation>
    <scope>NUCLEOTIDE SEQUENCE [LARGE SCALE GENOMIC DNA]</scope>
    <source>
        <strain evidence="4 5">MSJ-5</strain>
    </source>
</reference>
<feature type="domain" description="FMN-binding" evidence="3">
    <location>
        <begin position="45"/>
        <end position="119"/>
    </location>
</feature>
<feature type="region of interest" description="Disordered" evidence="1">
    <location>
        <begin position="94"/>
        <end position="120"/>
    </location>
</feature>
<protein>
    <submittedName>
        <fullName evidence="4">FMN-binding protein</fullName>
    </submittedName>
</protein>
<evidence type="ECO:0000313" key="5">
    <source>
        <dbReference type="Proteomes" id="UP000779508"/>
    </source>
</evidence>
<sequence length="120" mass="12188">MKKRLALALVATLAMGVFVGCSTKTEGDKAAGAYKDGTYEGVGQGYKGDIKVSVEVKDGKISNVAILEQEETEGLGDAAAEEVAKKIAEAQSTEVEAVSGATGSSNGTMDAAKDALSKAK</sequence>
<name>A0ABS6G3R8_9FIRM</name>
<dbReference type="RefSeq" id="WP_216417633.1">
    <property type="nucleotide sequence ID" value="NZ_JAHLQK010000004.1"/>
</dbReference>
<comment type="caution">
    <text evidence="4">The sequence shown here is derived from an EMBL/GenBank/DDBJ whole genome shotgun (WGS) entry which is preliminary data.</text>
</comment>
<organism evidence="4 5">
    <name type="scientific">Alkaliphilus flagellatus</name>
    <dbReference type="NCBI Taxonomy" id="2841507"/>
    <lineage>
        <taxon>Bacteria</taxon>
        <taxon>Bacillati</taxon>
        <taxon>Bacillota</taxon>
        <taxon>Clostridia</taxon>
        <taxon>Peptostreptococcales</taxon>
        <taxon>Natronincolaceae</taxon>
        <taxon>Alkaliphilus</taxon>
    </lineage>
</organism>
<feature type="compositionally biased region" description="Basic and acidic residues" evidence="1">
    <location>
        <begin position="111"/>
        <end position="120"/>
    </location>
</feature>